<proteinExistence type="predicted"/>
<name>A0ABS5VJ05_9MICO</name>
<dbReference type="RefSeq" id="WP_214545473.1">
    <property type="nucleotide sequence ID" value="NZ_JAHEWS010000035.1"/>
</dbReference>
<evidence type="ECO:0008006" key="3">
    <source>
        <dbReference type="Google" id="ProtNLM"/>
    </source>
</evidence>
<dbReference type="EMBL" id="JAHEWS010000035">
    <property type="protein sequence ID" value="MBT1589417.1"/>
    <property type="molecule type" value="Genomic_DNA"/>
</dbReference>
<protein>
    <recommendedName>
        <fullName evidence="3">Transcriptional regulator, AbiEi antitoxin, Type IV TA system</fullName>
    </recommendedName>
</protein>
<keyword evidence="2" id="KW-1185">Reference proteome</keyword>
<accession>A0ABS5VJ05</accession>
<reference evidence="1 2" key="1">
    <citation type="submission" date="2021-05" db="EMBL/GenBank/DDBJ databases">
        <title>Whole genome sequence of Curtobacterium flaccumfaciens pv. flaccumfaciens strain CFBP 8819.</title>
        <authorList>
            <person name="Osdaghi E."/>
            <person name="Taghouti G."/>
            <person name="Portier P."/>
            <person name="Fazliarab A."/>
            <person name="Taghavi S.M."/>
            <person name="Briand M."/>
            <person name="Le-Saux M."/>
            <person name="Jacques M.-A."/>
        </authorList>
    </citation>
    <scope>NUCLEOTIDE SEQUENCE [LARGE SCALE GENOMIC DNA]</scope>
    <source>
        <strain evidence="1 2">CFBP 8819</strain>
    </source>
</reference>
<evidence type="ECO:0000313" key="1">
    <source>
        <dbReference type="EMBL" id="MBT1589417.1"/>
    </source>
</evidence>
<gene>
    <name evidence="1" type="ORF">KK097_16505</name>
</gene>
<sequence>MNESTHRSHLLRATTQDPAHARLLQRRHSSGALVRLLAGVYIAAEEWEALSSAGRHLTRARAIAPRLRPGSVFSHVTAALIHGWPLVENAPDRVHVVDPAVPVIQHRAGLVRHPSSVPPRTAAVAFDGVPVTAPLDTATALITTGSPHAAAVPVDAAIRQGTVALDDLRGAVPVRPARGSVRAETVISALDARHESVGESFAAIRFVQLGLPRCEPQVEFRHRDGTVDRVDFWFPSLGVVVEFDGRQKYVDPSMLQGRDPADVLWAEKRREDRLRALPAVRAVIRVTWWHLVEPDRLLALFRSHGILV</sequence>
<comment type="caution">
    <text evidence="1">The sequence shown here is derived from an EMBL/GenBank/DDBJ whole genome shotgun (WGS) entry which is preliminary data.</text>
</comment>
<evidence type="ECO:0000313" key="2">
    <source>
        <dbReference type="Proteomes" id="UP001519641"/>
    </source>
</evidence>
<dbReference type="Proteomes" id="UP001519641">
    <property type="component" value="Unassembled WGS sequence"/>
</dbReference>
<organism evidence="1 2">
    <name type="scientific">Curtobacterium aurantiacum</name>
    <dbReference type="NCBI Taxonomy" id="3236919"/>
    <lineage>
        <taxon>Bacteria</taxon>
        <taxon>Bacillati</taxon>
        <taxon>Actinomycetota</taxon>
        <taxon>Actinomycetes</taxon>
        <taxon>Micrococcales</taxon>
        <taxon>Microbacteriaceae</taxon>
        <taxon>Curtobacterium</taxon>
    </lineage>
</organism>